<name>A0ABV5FFK0_9FLAO</name>
<dbReference type="SUPFAM" id="SSF53649">
    <property type="entry name" value="Alkaline phosphatase-like"/>
    <property type="match status" value="1"/>
</dbReference>
<evidence type="ECO:0000313" key="5">
    <source>
        <dbReference type="Proteomes" id="UP001589585"/>
    </source>
</evidence>
<dbReference type="InterPro" id="IPR000917">
    <property type="entry name" value="Sulfatase_N"/>
</dbReference>
<dbReference type="PROSITE" id="PS00149">
    <property type="entry name" value="SULFATASE_2"/>
    <property type="match status" value="1"/>
</dbReference>
<feature type="domain" description="Sulfatase N-terminal" evidence="3">
    <location>
        <begin position="43"/>
        <end position="415"/>
    </location>
</feature>
<dbReference type="PANTHER" id="PTHR43751:SF6">
    <property type="entry name" value="N-ACETYLGALACTOSAMINE-6-O-SULFATASE"/>
    <property type="match status" value="1"/>
</dbReference>
<gene>
    <name evidence="4" type="ORF">ACFFU9_15970</name>
</gene>
<dbReference type="InterPro" id="IPR024607">
    <property type="entry name" value="Sulfatase_CS"/>
</dbReference>
<dbReference type="Gene3D" id="3.40.720.10">
    <property type="entry name" value="Alkaline Phosphatase, subunit A"/>
    <property type="match status" value="1"/>
</dbReference>
<evidence type="ECO:0000313" key="4">
    <source>
        <dbReference type="EMBL" id="MFB9058242.1"/>
    </source>
</evidence>
<comment type="caution">
    <text evidence="4">The sequence shown here is derived from an EMBL/GenBank/DDBJ whole genome shotgun (WGS) entry which is preliminary data.</text>
</comment>
<dbReference type="PANTHER" id="PTHR43751">
    <property type="entry name" value="SULFATASE"/>
    <property type="match status" value="1"/>
</dbReference>
<comment type="similarity">
    <text evidence="1">Belongs to the sulfatase family.</text>
</comment>
<dbReference type="Pfam" id="PF00884">
    <property type="entry name" value="Sulfatase"/>
    <property type="match status" value="1"/>
</dbReference>
<dbReference type="EMBL" id="JBHMFC010000105">
    <property type="protein sequence ID" value="MFB9058242.1"/>
    <property type="molecule type" value="Genomic_DNA"/>
</dbReference>
<reference evidence="4 5" key="1">
    <citation type="submission" date="2024-09" db="EMBL/GenBank/DDBJ databases">
        <authorList>
            <person name="Sun Q."/>
            <person name="Mori K."/>
        </authorList>
    </citation>
    <scope>NUCLEOTIDE SEQUENCE [LARGE SCALE GENOMIC DNA]</scope>
    <source>
        <strain evidence="4 5">CECT 8622</strain>
    </source>
</reference>
<organism evidence="4 5">
    <name type="scientific">Mariniflexile ostreae</name>
    <dbReference type="NCBI Taxonomy" id="1520892"/>
    <lineage>
        <taxon>Bacteria</taxon>
        <taxon>Pseudomonadati</taxon>
        <taxon>Bacteroidota</taxon>
        <taxon>Flavobacteriia</taxon>
        <taxon>Flavobacteriales</taxon>
        <taxon>Flavobacteriaceae</taxon>
        <taxon>Mariniflexile</taxon>
    </lineage>
</organism>
<dbReference type="InterPro" id="IPR017850">
    <property type="entry name" value="Alkaline_phosphatase_core_sf"/>
</dbReference>
<keyword evidence="5" id="KW-1185">Reference proteome</keyword>
<protein>
    <submittedName>
        <fullName evidence="4">Sulfatase-like hydrolase/transferase</fullName>
    </submittedName>
</protein>
<evidence type="ECO:0000256" key="2">
    <source>
        <dbReference type="ARBA" id="ARBA00022801"/>
    </source>
</evidence>
<dbReference type="Proteomes" id="UP001589585">
    <property type="component" value="Unassembled WGS sequence"/>
</dbReference>
<accession>A0ABV5FFK0</accession>
<dbReference type="Gene3D" id="3.30.1120.10">
    <property type="match status" value="1"/>
</dbReference>
<dbReference type="RefSeq" id="WP_379862487.1">
    <property type="nucleotide sequence ID" value="NZ_JBHMFC010000105.1"/>
</dbReference>
<dbReference type="PROSITE" id="PS51257">
    <property type="entry name" value="PROKAR_LIPOPROTEIN"/>
    <property type="match status" value="1"/>
</dbReference>
<dbReference type="PROSITE" id="PS00523">
    <property type="entry name" value="SULFATASE_1"/>
    <property type="match status" value="1"/>
</dbReference>
<keyword evidence="2" id="KW-0378">Hydrolase</keyword>
<evidence type="ECO:0000256" key="1">
    <source>
        <dbReference type="ARBA" id="ARBA00008779"/>
    </source>
</evidence>
<proteinExistence type="inferred from homology"/>
<dbReference type="InterPro" id="IPR052701">
    <property type="entry name" value="GAG_Ulvan_Degrading_Sulfatases"/>
</dbReference>
<dbReference type="CDD" id="cd16143">
    <property type="entry name" value="ARS_like"/>
    <property type="match status" value="1"/>
</dbReference>
<sequence length="532" mass="59054">MINFKNYTLVLSFLLIYTLIGCKNKTSENRDTANISKEEQQKPNIVLIYTDDLGYGDISSFGATSIETPAIDALANEGIAFHNAYATAATCTPSRYSLLTGDYAWRKKGTGVAKGDQSLLIDTARTTLPGMLKTAGYKTGIVGKWHLGLGGEDGPDWNGKIAPGPLEVGFDYSYLIPATGDRVPCVFVENHHIVNLDPNDPINVNYKEKIGDWPTGKENPEQLSLKPSQGHNNTIVNGISRIGYMEGGKAALWDDETIPMELVDKSKKFIQAHTNQPFFLMLSTHDIHVPRVANKMFQGKSSMGARGDVILQLDWTVKQIMEELKDQNLLDNTIVVFSSDNGPVIDDGYHDRARELLGDHQPTGGMRGGKYSAYDGGSKIPLIIRWPDGNNKGMVSNALFSQVDFLRSFAKLIGVEKLGNDVIDSQDRLSVLLGDDKIGRTSLVQESFMGPLSFLEGHWKYIEPLEGPKYVPWGPIIETGFQMEPQLYDLKNDPNEKNNLAEKFPEKVKDLREKLVNLKKDGFTNKHEVELN</sequence>
<evidence type="ECO:0000259" key="3">
    <source>
        <dbReference type="Pfam" id="PF00884"/>
    </source>
</evidence>